<dbReference type="EMBL" id="BAABZQ010000001">
    <property type="protein sequence ID" value="GAA6498171.1"/>
    <property type="molecule type" value="Genomic_DNA"/>
</dbReference>
<comment type="caution">
    <text evidence="3">The sequence shown here is derived from an EMBL/GenBank/DDBJ whole genome shotgun (WGS) entry which is preliminary data.</text>
</comment>
<dbReference type="InterPro" id="IPR050490">
    <property type="entry name" value="Bact_solute-bd_prot1"/>
</dbReference>
<evidence type="ECO:0000259" key="2">
    <source>
        <dbReference type="Pfam" id="PF12010"/>
    </source>
</evidence>
<keyword evidence="1" id="KW-0732">Signal</keyword>
<feature type="domain" description="DUF3502" evidence="2">
    <location>
        <begin position="429"/>
        <end position="496"/>
    </location>
</feature>
<proteinExistence type="predicted"/>
<dbReference type="RefSeq" id="WP_227211613.1">
    <property type="nucleotide sequence ID" value="NZ_AP031413.1"/>
</dbReference>
<reference evidence="3 4" key="1">
    <citation type="submission" date="2024-04" db="EMBL/GenBank/DDBJ databases">
        <title>Defined microbial consortia suppress multidrug-resistant proinflammatory Enterobacteriaceae via ecological control.</title>
        <authorList>
            <person name="Furuichi M."/>
            <person name="Kawaguchi T."/>
            <person name="Pust M."/>
            <person name="Yasuma K."/>
            <person name="Plichta D."/>
            <person name="Hasegawa N."/>
            <person name="Ohya T."/>
            <person name="Bhattarai S."/>
            <person name="Sasajima S."/>
            <person name="Aoto Y."/>
            <person name="Tuganbaev T."/>
            <person name="Yaginuma M."/>
            <person name="Ueda M."/>
            <person name="Okahashi N."/>
            <person name="Amafuji K."/>
            <person name="Kiridooshi Y."/>
            <person name="Sugita K."/>
            <person name="Strazar M."/>
            <person name="Skelly A."/>
            <person name="Suda W."/>
            <person name="Hattori M."/>
            <person name="Nakamoto N."/>
            <person name="Caballero S."/>
            <person name="Norman J."/>
            <person name="Olle B."/>
            <person name="Tanoue T."/>
            <person name="Arita M."/>
            <person name="Bucci V."/>
            <person name="Atarashi K."/>
            <person name="Xavier R."/>
            <person name="Honda K."/>
        </authorList>
    </citation>
    <scope>NUCLEOTIDE SEQUENCE [LARGE SCALE GENOMIC DNA]</scope>
    <source>
        <strain evidence="4">k34-0107-D12</strain>
    </source>
</reference>
<organism evidence="3 4">
    <name type="scientific">Blautia parvula</name>
    <dbReference type="NCBI Taxonomy" id="2877527"/>
    <lineage>
        <taxon>Bacteria</taxon>
        <taxon>Bacillati</taxon>
        <taxon>Bacillota</taxon>
        <taxon>Clostridia</taxon>
        <taxon>Lachnospirales</taxon>
        <taxon>Lachnospiraceae</taxon>
        <taxon>Blautia</taxon>
    </lineage>
</organism>
<name>A0ABQ0BNQ9_9FIRM</name>
<accession>A0ABQ0BNQ9</accession>
<protein>
    <submittedName>
        <fullName evidence="3">ABC transporter substrate-binding protein</fullName>
    </submittedName>
</protein>
<dbReference type="SUPFAM" id="SSF53850">
    <property type="entry name" value="Periplasmic binding protein-like II"/>
    <property type="match status" value="1"/>
</dbReference>
<feature type="signal peptide" evidence="1">
    <location>
        <begin position="1"/>
        <end position="24"/>
    </location>
</feature>
<dbReference type="InterPro" id="IPR022627">
    <property type="entry name" value="DUF3502"/>
</dbReference>
<keyword evidence="4" id="KW-1185">Reference proteome</keyword>
<evidence type="ECO:0000256" key="1">
    <source>
        <dbReference type="SAM" id="SignalP"/>
    </source>
</evidence>
<evidence type="ECO:0000313" key="4">
    <source>
        <dbReference type="Proteomes" id="UP001600941"/>
    </source>
</evidence>
<dbReference type="PROSITE" id="PS51257">
    <property type="entry name" value="PROKAR_LIPOPROTEIN"/>
    <property type="match status" value="1"/>
</dbReference>
<dbReference type="Pfam" id="PF12010">
    <property type="entry name" value="DUF3502"/>
    <property type="match status" value="1"/>
</dbReference>
<dbReference type="PANTHER" id="PTHR43649:SF17">
    <property type="entry name" value="ABC TRANSPORTER SOLUTE BINDING PROTEIN-SUGAR TRANSPORT"/>
    <property type="match status" value="1"/>
</dbReference>
<dbReference type="InterPro" id="IPR006059">
    <property type="entry name" value="SBP"/>
</dbReference>
<evidence type="ECO:0000313" key="3">
    <source>
        <dbReference type="EMBL" id="GAA6498171.1"/>
    </source>
</evidence>
<dbReference type="Gene3D" id="3.40.190.10">
    <property type="entry name" value="Periplasmic binding protein-like II"/>
    <property type="match status" value="2"/>
</dbReference>
<dbReference type="PANTHER" id="PTHR43649">
    <property type="entry name" value="ARABINOSE-BINDING PROTEIN-RELATED"/>
    <property type="match status" value="1"/>
</dbReference>
<feature type="chain" id="PRO_5045078262" evidence="1">
    <location>
        <begin position="25"/>
        <end position="498"/>
    </location>
</feature>
<dbReference type="Pfam" id="PF01547">
    <property type="entry name" value="SBP_bac_1"/>
    <property type="match status" value="1"/>
</dbReference>
<gene>
    <name evidence="3" type="ORF">K340107D12_09870</name>
</gene>
<dbReference type="Proteomes" id="UP001600941">
    <property type="component" value="Unassembled WGS sequence"/>
</dbReference>
<sequence>MKYRIVKRALAVSLAAAMTAGMLSGCGKKTETNEKGEEVVELVWYQVGDAQKDAPDVIEKVNEYTEEKIGVKIKVNNVAWGDYNQKMQVVINTGDDWDMCFTCSWANDYLQNAQKGAFLELDDLLKEEGKEIYDTIDERFWEAAKVGGKTYGVPSEKEIGSCPMWVFTKEYVDKYNIPYEEIETLEDLEPWLKVIKENEPDVVPFYLTKDYSAPTYMDKIQDPVGIEYGDDTLTVKNVFETDRMKSTLKTMRKYYEAGYINKDAATATDDKSIKRFVTKGDGQPYAELTWGKVLGYEVVASPIMDTQVTNASARGALTAINKNSAHPEKAMEFLNLVNTDEYLRNLLNYGIEGVHWTKAEPTAEEKAAAEGKDYIYDTKVKLEPAANKDYAVPYWVQGGLFNTYVLENEPLDKWNTFKEFNDASQEAPSFGFDFDLESVSTQVAGFRNVLDEFGKSLYTGSVDPDEYLPKLQEKLEATGIQEVIDEMQKQIDEWKATK</sequence>